<protein>
    <submittedName>
        <fullName evidence="2">Uncharacterized protein</fullName>
    </submittedName>
</protein>
<dbReference type="InterPro" id="IPR029058">
    <property type="entry name" value="AB_hydrolase_fold"/>
</dbReference>
<comment type="caution">
    <text evidence="2">The sequence shown here is derived from an EMBL/GenBank/DDBJ whole genome shotgun (WGS) entry which is preliminary data.</text>
</comment>
<keyword evidence="3" id="KW-1185">Reference proteome</keyword>
<gene>
    <name evidence="2" type="ORF">JOF56_007105</name>
</gene>
<dbReference type="EMBL" id="JAGINW010000001">
    <property type="protein sequence ID" value="MBP2326720.1"/>
    <property type="molecule type" value="Genomic_DNA"/>
</dbReference>
<evidence type="ECO:0000313" key="2">
    <source>
        <dbReference type="EMBL" id="MBP2326720.1"/>
    </source>
</evidence>
<dbReference type="Gene3D" id="3.40.50.1820">
    <property type="entry name" value="alpha/beta hydrolase"/>
    <property type="match status" value="1"/>
</dbReference>
<proteinExistence type="predicted"/>
<keyword evidence="1" id="KW-0732">Signal</keyword>
<dbReference type="Proteomes" id="UP001519332">
    <property type="component" value="Unassembled WGS sequence"/>
</dbReference>
<name>A0ABS4TRZ4_9PSEU</name>
<sequence length="191" mass="20677">MRGLTAGVALALVFSATPAVADTLPYLSAPTGHRPVGATSLYPKDTSRVDPWVPSVPYRELMVSVFYPVASANGPKAQYVTPAESAAMLKGSGIQAPPDASLRTDWERDWAQMTEWKRWVEVAGTVHPSFTDVGLFADQYGVNIGATTTAERTQAITRAYVNAFFDQHLRGKPSSLLDAPSARYPEIAFCK</sequence>
<evidence type="ECO:0000256" key="1">
    <source>
        <dbReference type="SAM" id="SignalP"/>
    </source>
</evidence>
<evidence type="ECO:0000313" key="3">
    <source>
        <dbReference type="Proteomes" id="UP001519332"/>
    </source>
</evidence>
<feature type="signal peptide" evidence="1">
    <location>
        <begin position="1"/>
        <end position="21"/>
    </location>
</feature>
<organism evidence="2 3">
    <name type="scientific">Kibdelosporangium banguiense</name>
    <dbReference type="NCBI Taxonomy" id="1365924"/>
    <lineage>
        <taxon>Bacteria</taxon>
        <taxon>Bacillati</taxon>
        <taxon>Actinomycetota</taxon>
        <taxon>Actinomycetes</taxon>
        <taxon>Pseudonocardiales</taxon>
        <taxon>Pseudonocardiaceae</taxon>
        <taxon>Kibdelosporangium</taxon>
    </lineage>
</organism>
<dbReference type="RefSeq" id="WP_209643756.1">
    <property type="nucleotide sequence ID" value="NZ_JAGINW010000001.1"/>
</dbReference>
<reference evidence="2 3" key="1">
    <citation type="submission" date="2021-03" db="EMBL/GenBank/DDBJ databases">
        <title>Sequencing the genomes of 1000 actinobacteria strains.</title>
        <authorList>
            <person name="Klenk H.-P."/>
        </authorList>
    </citation>
    <scope>NUCLEOTIDE SEQUENCE [LARGE SCALE GENOMIC DNA]</scope>
    <source>
        <strain evidence="2 3">DSM 46670</strain>
    </source>
</reference>
<accession>A0ABS4TRZ4</accession>
<feature type="chain" id="PRO_5045953478" evidence="1">
    <location>
        <begin position="22"/>
        <end position="191"/>
    </location>
</feature>